<evidence type="ECO:0000313" key="11">
    <source>
        <dbReference type="EMBL" id="EYD72782.1"/>
    </source>
</evidence>
<comment type="subcellular location">
    <subcellularLocation>
        <location evidence="1 9">Cell inner membrane</location>
        <topology evidence="1 9">Multi-pass membrane protein</topology>
    </subcellularLocation>
</comment>
<gene>
    <name evidence="11" type="ORF">Lokhon_01587</name>
</gene>
<dbReference type="InterPro" id="IPR007387">
    <property type="entry name" value="TRAP_DctQ"/>
</dbReference>
<evidence type="ECO:0000256" key="9">
    <source>
        <dbReference type="RuleBase" id="RU369079"/>
    </source>
</evidence>
<dbReference type="OrthoDB" id="4964541at2"/>
<feature type="transmembrane region" description="Helical" evidence="9">
    <location>
        <begin position="12"/>
        <end position="36"/>
    </location>
</feature>
<keyword evidence="7 9" id="KW-0472">Membrane</keyword>
<dbReference type="InterPro" id="IPR055348">
    <property type="entry name" value="DctQ"/>
</dbReference>
<evidence type="ECO:0000313" key="12">
    <source>
        <dbReference type="Proteomes" id="UP000025047"/>
    </source>
</evidence>
<dbReference type="Pfam" id="PF04290">
    <property type="entry name" value="DctQ"/>
    <property type="match status" value="1"/>
</dbReference>
<evidence type="ECO:0000256" key="8">
    <source>
        <dbReference type="ARBA" id="ARBA00038436"/>
    </source>
</evidence>
<comment type="function">
    <text evidence="9">Part of the tripartite ATP-independent periplasmic (TRAP) transport system.</text>
</comment>
<feature type="transmembrane region" description="Helical" evidence="9">
    <location>
        <begin position="128"/>
        <end position="148"/>
    </location>
</feature>
<evidence type="ECO:0000256" key="1">
    <source>
        <dbReference type="ARBA" id="ARBA00004429"/>
    </source>
</evidence>
<accession>A0A017HE29</accession>
<keyword evidence="5 9" id="KW-0812">Transmembrane</keyword>
<evidence type="ECO:0000256" key="4">
    <source>
        <dbReference type="ARBA" id="ARBA00022519"/>
    </source>
</evidence>
<evidence type="ECO:0000256" key="2">
    <source>
        <dbReference type="ARBA" id="ARBA00022448"/>
    </source>
</evidence>
<keyword evidence="12" id="KW-1185">Reference proteome</keyword>
<comment type="similarity">
    <text evidence="8 9">Belongs to the TRAP transporter small permease family.</text>
</comment>
<evidence type="ECO:0000259" key="10">
    <source>
        <dbReference type="Pfam" id="PF04290"/>
    </source>
</evidence>
<dbReference type="STRING" id="1122180.Lokhon_01587"/>
<organism evidence="11 12">
    <name type="scientific">Limimaricola hongkongensis DSM 17492</name>
    <dbReference type="NCBI Taxonomy" id="1122180"/>
    <lineage>
        <taxon>Bacteria</taxon>
        <taxon>Pseudomonadati</taxon>
        <taxon>Pseudomonadota</taxon>
        <taxon>Alphaproteobacteria</taxon>
        <taxon>Rhodobacterales</taxon>
        <taxon>Paracoccaceae</taxon>
        <taxon>Limimaricola</taxon>
    </lineage>
</organism>
<sequence>MIVWLNRIVDRIESVLVTGLVLVATLVAILQVIARYVFNHSLFWSEELILYSLITMSFLTMGMGVRYASHISVEAVYAFAGPRTGKILQIGAACLGLVFAAMLVWYGGKLVLNTSRMGQLSPAMRIPVGYIYAVIPSAGLFMMLRYLLVLRDLVGGRLYEPPQADIKTS</sequence>
<feature type="transmembrane region" description="Helical" evidence="9">
    <location>
        <begin position="87"/>
        <end position="108"/>
    </location>
</feature>
<name>A0A017HE29_9RHOB</name>
<dbReference type="AlphaFoldDB" id="A0A017HE29"/>
<dbReference type="EMBL" id="APGJ01000004">
    <property type="protein sequence ID" value="EYD72782.1"/>
    <property type="molecule type" value="Genomic_DNA"/>
</dbReference>
<proteinExistence type="inferred from homology"/>
<comment type="subunit">
    <text evidence="9">The complex comprises the extracytoplasmic solute receptor protein and the two transmembrane proteins.</text>
</comment>
<evidence type="ECO:0000256" key="5">
    <source>
        <dbReference type="ARBA" id="ARBA00022692"/>
    </source>
</evidence>
<reference evidence="11 12" key="1">
    <citation type="submission" date="2013-03" db="EMBL/GenBank/DDBJ databases">
        <authorList>
            <person name="Fiebig A."/>
            <person name="Goeker M."/>
            <person name="Klenk H.-P.P."/>
        </authorList>
    </citation>
    <scope>NUCLEOTIDE SEQUENCE [LARGE SCALE GENOMIC DNA]</scope>
    <source>
        <strain evidence="11 12">DSM 17492</strain>
    </source>
</reference>
<dbReference type="RefSeq" id="WP_017929063.1">
    <property type="nucleotide sequence ID" value="NZ_KB822999.1"/>
</dbReference>
<dbReference type="GO" id="GO:0005886">
    <property type="term" value="C:plasma membrane"/>
    <property type="evidence" value="ECO:0007669"/>
    <property type="project" value="UniProtKB-SubCell"/>
</dbReference>
<keyword evidence="6 9" id="KW-1133">Transmembrane helix</keyword>
<feature type="domain" description="Tripartite ATP-independent periplasmic transporters DctQ component" evidence="10">
    <location>
        <begin position="25"/>
        <end position="152"/>
    </location>
</feature>
<protein>
    <recommendedName>
        <fullName evidence="9">TRAP transporter small permease protein</fullName>
    </recommendedName>
</protein>
<comment type="caution">
    <text evidence="11">The sequence shown here is derived from an EMBL/GenBank/DDBJ whole genome shotgun (WGS) entry which is preliminary data.</text>
</comment>
<dbReference type="Proteomes" id="UP000025047">
    <property type="component" value="Unassembled WGS sequence"/>
</dbReference>
<dbReference type="GO" id="GO:0022857">
    <property type="term" value="F:transmembrane transporter activity"/>
    <property type="evidence" value="ECO:0007669"/>
    <property type="project" value="UniProtKB-UniRule"/>
</dbReference>
<dbReference type="HOGENOM" id="CLU_086356_9_4_5"/>
<dbReference type="GO" id="GO:0015740">
    <property type="term" value="P:C4-dicarboxylate transport"/>
    <property type="evidence" value="ECO:0007669"/>
    <property type="project" value="TreeGrafter"/>
</dbReference>
<dbReference type="eggNOG" id="COG3090">
    <property type="taxonomic scope" value="Bacteria"/>
</dbReference>
<dbReference type="PANTHER" id="PTHR35011:SF2">
    <property type="entry name" value="2,3-DIKETO-L-GULONATE TRAP TRANSPORTER SMALL PERMEASE PROTEIN YIAM"/>
    <property type="match status" value="1"/>
</dbReference>
<dbReference type="PANTHER" id="PTHR35011">
    <property type="entry name" value="2,3-DIKETO-L-GULONATE TRAP TRANSPORTER SMALL PERMEASE PROTEIN YIAM"/>
    <property type="match status" value="1"/>
</dbReference>
<feature type="transmembrane region" description="Helical" evidence="9">
    <location>
        <begin position="48"/>
        <end position="67"/>
    </location>
</feature>
<evidence type="ECO:0000256" key="3">
    <source>
        <dbReference type="ARBA" id="ARBA00022475"/>
    </source>
</evidence>
<evidence type="ECO:0000256" key="6">
    <source>
        <dbReference type="ARBA" id="ARBA00022989"/>
    </source>
</evidence>
<dbReference type="PATRIC" id="fig|1122180.6.peg.1564"/>
<keyword evidence="2 9" id="KW-0813">Transport</keyword>
<keyword evidence="3" id="KW-1003">Cell membrane</keyword>
<evidence type="ECO:0000256" key="7">
    <source>
        <dbReference type="ARBA" id="ARBA00023136"/>
    </source>
</evidence>
<keyword evidence="4 9" id="KW-0997">Cell inner membrane</keyword>